<comment type="similarity">
    <text evidence="1">Belongs to the bacterial solute-binding protein 1 family.</text>
</comment>
<dbReference type="GO" id="GO:0055052">
    <property type="term" value="C:ATP-binding cassette (ABC) transporter complex, substrate-binding subunit-containing"/>
    <property type="evidence" value="ECO:0007669"/>
    <property type="project" value="TreeGrafter"/>
</dbReference>
<feature type="signal peptide" evidence="4">
    <location>
        <begin position="1"/>
        <end position="30"/>
    </location>
</feature>
<reference evidence="6" key="1">
    <citation type="submission" date="2016-10" db="EMBL/GenBank/DDBJ databases">
        <authorList>
            <person name="Varghese N."/>
        </authorList>
    </citation>
    <scope>NUCLEOTIDE SEQUENCE [LARGE SCALE GENOMIC DNA]</scope>
    <source>
        <strain evidence="6">DSM 45096 / BCRC 16803 / CGMCC 4.1857 / CIP 109030 / JCM 12277 / KCTC 19219 / NBRC 100920 / 33214</strain>
    </source>
</reference>
<accession>A0A1H7T2Q8</accession>
<dbReference type="EMBL" id="FOAZ01000013">
    <property type="protein sequence ID" value="SEL79151.1"/>
    <property type="molecule type" value="Genomic_DNA"/>
</dbReference>
<dbReference type="InterPro" id="IPR006059">
    <property type="entry name" value="SBP"/>
</dbReference>
<dbReference type="GO" id="GO:0015768">
    <property type="term" value="P:maltose transport"/>
    <property type="evidence" value="ECO:0007669"/>
    <property type="project" value="TreeGrafter"/>
</dbReference>
<dbReference type="PANTHER" id="PTHR30061:SF50">
    <property type="entry name" value="MALTOSE_MALTODEXTRIN-BINDING PERIPLASMIC PROTEIN"/>
    <property type="match status" value="1"/>
</dbReference>
<name>A0A1H7T2Q8_STRJI</name>
<evidence type="ECO:0000256" key="2">
    <source>
        <dbReference type="ARBA" id="ARBA00022448"/>
    </source>
</evidence>
<dbReference type="PROSITE" id="PS51257">
    <property type="entry name" value="PROKAR_LIPOPROTEIN"/>
    <property type="match status" value="1"/>
</dbReference>
<dbReference type="SUPFAM" id="SSF53850">
    <property type="entry name" value="Periplasmic binding protein-like II"/>
    <property type="match status" value="1"/>
</dbReference>
<dbReference type="Pfam" id="PF01547">
    <property type="entry name" value="SBP_bac_1"/>
    <property type="match status" value="1"/>
</dbReference>
<evidence type="ECO:0000256" key="1">
    <source>
        <dbReference type="ARBA" id="ARBA00008520"/>
    </source>
</evidence>
<organism evidence="5 6">
    <name type="scientific">Streptacidiphilus jiangxiensis</name>
    <dbReference type="NCBI Taxonomy" id="235985"/>
    <lineage>
        <taxon>Bacteria</taxon>
        <taxon>Bacillati</taxon>
        <taxon>Actinomycetota</taxon>
        <taxon>Actinomycetes</taxon>
        <taxon>Kitasatosporales</taxon>
        <taxon>Streptomycetaceae</taxon>
        <taxon>Streptacidiphilus</taxon>
    </lineage>
</organism>
<dbReference type="OrthoDB" id="1650177at2"/>
<protein>
    <submittedName>
        <fullName evidence="5">Multiple sugar transport system substrate-binding protein</fullName>
    </submittedName>
</protein>
<evidence type="ECO:0000256" key="4">
    <source>
        <dbReference type="SAM" id="SignalP"/>
    </source>
</evidence>
<dbReference type="Gene3D" id="3.40.190.10">
    <property type="entry name" value="Periplasmic binding protein-like II"/>
    <property type="match status" value="1"/>
</dbReference>
<dbReference type="GO" id="GO:0042956">
    <property type="term" value="P:maltodextrin transmembrane transport"/>
    <property type="evidence" value="ECO:0007669"/>
    <property type="project" value="TreeGrafter"/>
</dbReference>
<dbReference type="eggNOG" id="COG2182">
    <property type="taxonomic scope" value="Bacteria"/>
</dbReference>
<keyword evidence="5" id="KW-0762">Sugar transport</keyword>
<dbReference type="STRING" id="235985.SAMN05414137_11345"/>
<sequence length="422" mass="44794">MGSKITRTVPALLCAAVLVAAASGCSSAGAGSGSDANGPVTLTYGIWDPNQKPAMQQIAHAFEKLHPNITVDVELTPNADYWTKLQTEAASGTAPDVFWMSTTRIGLYAGQGQLLPLSDESGFDNKPFPASLNSIYTVGGKQYGMPKDFDTIGLWYNKKLFDAAGVKYPTASWTWQDVIDASQKLTSPAKGVWGIASPDWTQENLYNDIYQAGGNVISADKKSAGFGDAKTLAGLQYALDFITKYKTSPTAQQMTDTDPSQLFASGKVAMFTDGDWDTLTYKNAPGLDADVAPLPAGPAGRATVINGLANVIYAKTPHAAAAWQFVKFLGSEQANRIQAASGAVIPAYQGLSDGWVKAVPQFHLQTFVDELKYAVPYPVSANSGPWITDNQALLDQIWGGKLSLSAGAQQLTSTMNADLAKG</sequence>
<dbReference type="AlphaFoldDB" id="A0A1H7T2Q8"/>
<proteinExistence type="inferred from homology"/>
<keyword evidence="2" id="KW-0813">Transport</keyword>
<dbReference type="PANTHER" id="PTHR30061">
    <property type="entry name" value="MALTOSE-BINDING PERIPLASMIC PROTEIN"/>
    <property type="match status" value="1"/>
</dbReference>
<evidence type="ECO:0000256" key="3">
    <source>
        <dbReference type="ARBA" id="ARBA00022729"/>
    </source>
</evidence>
<dbReference type="CDD" id="cd13585">
    <property type="entry name" value="PBP2_TMBP_like"/>
    <property type="match status" value="1"/>
</dbReference>
<evidence type="ECO:0000313" key="5">
    <source>
        <dbReference type="EMBL" id="SEL79151.1"/>
    </source>
</evidence>
<evidence type="ECO:0000313" key="6">
    <source>
        <dbReference type="Proteomes" id="UP000183015"/>
    </source>
</evidence>
<keyword evidence="6" id="KW-1185">Reference proteome</keyword>
<dbReference type="GO" id="GO:1901982">
    <property type="term" value="F:maltose binding"/>
    <property type="evidence" value="ECO:0007669"/>
    <property type="project" value="TreeGrafter"/>
</dbReference>
<gene>
    <name evidence="5" type="ORF">SAMN05414137_11345</name>
</gene>
<dbReference type="RefSeq" id="WP_042444089.1">
    <property type="nucleotide sequence ID" value="NZ_BBPN01000006.1"/>
</dbReference>
<feature type="chain" id="PRO_5010300230" evidence="4">
    <location>
        <begin position="31"/>
        <end position="422"/>
    </location>
</feature>
<keyword evidence="3 4" id="KW-0732">Signal</keyword>
<dbReference type="Proteomes" id="UP000183015">
    <property type="component" value="Unassembled WGS sequence"/>
</dbReference>